<dbReference type="CDD" id="cd00063">
    <property type="entry name" value="FN3"/>
    <property type="match status" value="1"/>
</dbReference>
<dbReference type="SUPFAM" id="SSF49265">
    <property type="entry name" value="Fibronectin type III"/>
    <property type="match status" value="1"/>
</dbReference>
<comment type="caution">
    <text evidence="2">The sequence shown here is derived from an EMBL/GenBank/DDBJ whole genome shotgun (WGS) entry which is preliminary data.</text>
</comment>
<dbReference type="Gene3D" id="2.60.40.10">
    <property type="entry name" value="Immunoglobulins"/>
    <property type="match status" value="1"/>
</dbReference>
<evidence type="ECO:0000313" key="3">
    <source>
        <dbReference type="Proteomes" id="UP000823612"/>
    </source>
</evidence>
<dbReference type="InterPro" id="IPR013783">
    <property type="entry name" value="Ig-like_fold"/>
</dbReference>
<dbReference type="InterPro" id="IPR036116">
    <property type="entry name" value="FN3_sf"/>
</dbReference>
<reference evidence="2" key="2">
    <citation type="journal article" date="2021" name="PeerJ">
        <title>Extensive microbial diversity within the chicken gut microbiome revealed by metagenomics and culture.</title>
        <authorList>
            <person name="Gilroy R."/>
            <person name="Ravi A."/>
            <person name="Getino M."/>
            <person name="Pursley I."/>
            <person name="Horton D.L."/>
            <person name="Alikhan N.F."/>
            <person name="Baker D."/>
            <person name="Gharbi K."/>
            <person name="Hall N."/>
            <person name="Watson M."/>
            <person name="Adriaenssens E.M."/>
            <person name="Foster-Nyarko E."/>
            <person name="Jarju S."/>
            <person name="Secka A."/>
            <person name="Antonio M."/>
            <person name="Oren A."/>
            <person name="Chaudhuri R.R."/>
            <person name="La Ragione R."/>
            <person name="Hildebrand F."/>
            <person name="Pallen M.J."/>
        </authorList>
    </citation>
    <scope>NUCLEOTIDE SEQUENCE</scope>
    <source>
        <strain evidence="2">2889</strain>
    </source>
</reference>
<feature type="domain" description="Fibronectin type-III" evidence="1">
    <location>
        <begin position="1"/>
        <end position="47"/>
    </location>
</feature>
<dbReference type="SMART" id="SM00060">
    <property type="entry name" value="FN3"/>
    <property type="match status" value="1"/>
</dbReference>
<evidence type="ECO:0000313" key="2">
    <source>
        <dbReference type="EMBL" id="MBO8433517.1"/>
    </source>
</evidence>
<sequence>MLLSTSDTIEVLGLDYQTDYFISLRAICGAGDSSVWTDTLFFTTPLPECNAPANLDAEEGSTSADLSWTGDDNHSYYWLYYRPTAVSSFADTLEVYQTYYTLENLEPNTAYVWTLRAICDDTWISEPAVMEFTTEDVANEAGALAGLKVGAQNRRIAIWNESGIWIDRVDVLSVGGMLLYSTEVMASDHVLLPELNQGGLVLVRIVSGQDMATYKVVLVR</sequence>
<dbReference type="PROSITE" id="PS50853">
    <property type="entry name" value="FN3"/>
    <property type="match status" value="2"/>
</dbReference>
<dbReference type="Pfam" id="PF00041">
    <property type="entry name" value="fn3"/>
    <property type="match status" value="1"/>
</dbReference>
<feature type="domain" description="Fibronectin type-III" evidence="1">
    <location>
        <begin position="51"/>
        <end position="137"/>
    </location>
</feature>
<protein>
    <submittedName>
        <fullName evidence="2">Fibronectin type III domain-containing protein</fullName>
    </submittedName>
</protein>
<gene>
    <name evidence="2" type="ORF">IAB08_09560</name>
</gene>
<reference evidence="2" key="1">
    <citation type="submission" date="2020-10" db="EMBL/GenBank/DDBJ databases">
        <authorList>
            <person name="Gilroy R."/>
        </authorList>
    </citation>
    <scope>NUCLEOTIDE SEQUENCE</scope>
    <source>
        <strain evidence="2">2889</strain>
    </source>
</reference>
<name>A0A9D9DSU3_9BACT</name>
<proteinExistence type="predicted"/>
<organism evidence="2 3">
    <name type="scientific">Candidatus Pullibacteroides excrementavium</name>
    <dbReference type="NCBI Taxonomy" id="2840905"/>
    <lineage>
        <taxon>Bacteria</taxon>
        <taxon>Pseudomonadati</taxon>
        <taxon>Bacteroidota</taxon>
        <taxon>Bacteroidia</taxon>
        <taxon>Bacteroidales</taxon>
        <taxon>Candidatus Pullibacteroides</taxon>
    </lineage>
</organism>
<dbReference type="Proteomes" id="UP000823612">
    <property type="component" value="Unassembled WGS sequence"/>
</dbReference>
<evidence type="ECO:0000259" key="1">
    <source>
        <dbReference type="PROSITE" id="PS50853"/>
    </source>
</evidence>
<dbReference type="InterPro" id="IPR003961">
    <property type="entry name" value="FN3_dom"/>
</dbReference>
<accession>A0A9D9DSU3</accession>
<dbReference type="EMBL" id="JADIMZ010000145">
    <property type="protein sequence ID" value="MBO8433517.1"/>
    <property type="molecule type" value="Genomic_DNA"/>
</dbReference>
<dbReference type="AlphaFoldDB" id="A0A9D9DSU3"/>